<keyword evidence="1" id="KW-0813">Transport</keyword>
<proteinExistence type="predicted"/>
<gene>
    <name evidence="6" type="ORF">J2X20_004330</name>
</gene>
<accession>A0ABU1YS36</accession>
<evidence type="ECO:0000313" key="6">
    <source>
        <dbReference type="EMBL" id="MDR7271662.1"/>
    </source>
</evidence>
<sequence>MDTHTPLIRLRGVGKSYPAAGGDFHALTDLDLDIPAGEFVAVVGPSGSGKSTLLNLLAGIDRAGSGELTVAGQDLRALPERALSRWRGQAVGVVFQFFQLLPTLTALENVMLPMDFCDRWPAAERPERARALLERLGVADQADKFPVALSGGQQQRVALARALANAPALVLADEPTGNLDSANAEALLTLLAELAREQGVTIVMVTHEAAALGQVQRSLRLRDGRLVEDRRHA</sequence>
<keyword evidence="4 6" id="KW-0067">ATP-binding</keyword>
<evidence type="ECO:0000256" key="2">
    <source>
        <dbReference type="ARBA" id="ARBA00022475"/>
    </source>
</evidence>
<dbReference type="Proteomes" id="UP001180453">
    <property type="component" value="Unassembled WGS sequence"/>
</dbReference>
<dbReference type="InterPro" id="IPR017871">
    <property type="entry name" value="ABC_transporter-like_CS"/>
</dbReference>
<dbReference type="SUPFAM" id="SSF52540">
    <property type="entry name" value="P-loop containing nucleoside triphosphate hydrolases"/>
    <property type="match status" value="1"/>
</dbReference>
<protein>
    <submittedName>
        <fullName evidence="6">ABC transport system ATP-binding protein</fullName>
    </submittedName>
</protein>
<evidence type="ECO:0000256" key="3">
    <source>
        <dbReference type="ARBA" id="ARBA00022741"/>
    </source>
</evidence>
<dbReference type="RefSeq" id="WP_310269283.1">
    <property type="nucleotide sequence ID" value="NZ_JAVDXU010000003.1"/>
</dbReference>
<dbReference type="InterPro" id="IPR003439">
    <property type="entry name" value="ABC_transporter-like_ATP-bd"/>
</dbReference>
<evidence type="ECO:0000313" key="7">
    <source>
        <dbReference type="Proteomes" id="UP001180453"/>
    </source>
</evidence>
<dbReference type="GO" id="GO:0005524">
    <property type="term" value="F:ATP binding"/>
    <property type="evidence" value="ECO:0007669"/>
    <property type="project" value="UniProtKB-KW"/>
</dbReference>
<name>A0ABU1YS36_ROSSA</name>
<keyword evidence="2" id="KW-1003">Cell membrane</keyword>
<dbReference type="Gene3D" id="3.40.50.300">
    <property type="entry name" value="P-loop containing nucleotide triphosphate hydrolases"/>
    <property type="match status" value="1"/>
</dbReference>
<dbReference type="SMART" id="SM00382">
    <property type="entry name" value="AAA"/>
    <property type="match status" value="1"/>
</dbReference>
<evidence type="ECO:0000256" key="4">
    <source>
        <dbReference type="ARBA" id="ARBA00022840"/>
    </source>
</evidence>
<dbReference type="EMBL" id="JAVDXU010000003">
    <property type="protein sequence ID" value="MDR7271662.1"/>
    <property type="molecule type" value="Genomic_DNA"/>
</dbReference>
<evidence type="ECO:0000259" key="5">
    <source>
        <dbReference type="PROSITE" id="PS50893"/>
    </source>
</evidence>
<keyword evidence="2" id="KW-0472">Membrane</keyword>
<dbReference type="InterPro" id="IPR003593">
    <property type="entry name" value="AAA+_ATPase"/>
</dbReference>
<dbReference type="PANTHER" id="PTHR24220">
    <property type="entry name" value="IMPORT ATP-BINDING PROTEIN"/>
    <property type="match status" value="1"/>
</dbReference>
<evidence type="ECO:0000256" key="1">
    <source>
        <dbReference type="ARBA" id="ARBA00022448"/>
    </source>
</evidence>
<dbReference type="InterPro" id="IPR015854">
    <property type="entry name" value="ABC_transpr_LolD-like"/>
</dbReference>
<dbReference type="InterPro" id="IPR027417">
    <property type="entry name" value="P-loop_NTPase"/>
</dbReference>
<dbReference type="PROSITE" id="PS00211">
    <property type="entry name" value="ABC_TRANSPORTER_1"/>
    <property type="match status" value="1"/>
</dbReference>
<organism evidence="6 7">
    <name type="scientific">Roseateles saccharophilus</name>
    <name type="common">Pseudomonas saccharophila</name>
    <dbReference type="NCBI Taxonomy" id="304"/>
    <lineage>
        <taxon>Bacteria</taxon>
        <taxon>Pseudomonadati</taxon>
        <taxon>Pseudomonadota</taxon>
        <taxon>Betaproteobacteria</taxon>
        <taxon>Burkholderiales</taxon>
        <taxon>Sphaerotilaceae</taxon>
        <taxon>Roseateles</taxon>
    </lineage>
</organism>
<dbReference type="Pfam" id="PF00005">
    <property type="entry name" value="ABC_tran"/>
    <property type="match status" value="1"/>
</dbReference>
<keyword evidence="7" id="KW-1185">Reference proteome</keyword>
<dbReference type="InterPro" id="IPR017911">
    <property type="entry name" value="MacB-like_ATP-bd"/>
</dbReference>
<keyword evidence="3" id="KW-0547">Nucleotide-binding</keyword>
<comment type="caution">
    <text evidence="6">The sequence shown here is derived from an EMBL/GenBank/DDBJ whole genome shotgun (WGS) entry which is preliminary data.</text>
</comment>
<dbReference type="CDD" id="cd03255">
    <property type="entry name" value="ABC_MJ0796_LolCDE_FtsE"/>
    <property type="match status" value="1"/>
</dbReference>
<dbReference type="PROSITE" id="PS50893">
    <property type="entry name" value="ABC_TRANSPORTER_2"/>
    <property type="match status" value="1"/>
</dbReference>
<feature type="domain" description="ABC transporter" evidence="5">
    <location>
        <begin position="8"/>
        <end position="233"/>
    </location>
</feature>
<reference evidence="6 7" key="1">
    <citation type="submission" date="2023-07" db="EMBL/GenBank/DDBJ databases">
        <title>Sorghum-associated microbial communities from plants grown in Nebraska, USA.</title>
        <authorList>
            <person name="Schachtman D."/>
        </authorList>
    </citation>
    <scope>NUCLEOTIDE SEQUENCE [LARGE SCALE GENOMIC DNA]</scope>
    <source>
        <strain evidence="6 7">BE314</strain>
    </source>
</reference>